<keyword evidence="9" id="KW-1185">Reference proteome</keyword>
<proteinExistence type="inferred from homology"/>
<evidence type="ECO:0000256" key="6">
    <source>
        <dbReference type="RuleBase" id="RU000320"/>
    </source>
</evidence>
<dbReference type="HAMAP" id="MF_00445">
    <property type="entry name" value="NDH1_NuoN_1"/>
    <property type="match status" value="1"/>
</dbReference>
<dbReference type="PANTHER" id="PTHR22773">
    <property type="entry name" value="NADH DEHYDROGENASE"/>
    <property type="match status" value="1"/>
</dbReference>
<evidence type="ECO:0000313" key="8">
    <source>
        <dbReference type="EMBL" id="OIV39282.1"/>
    </source>
</evidence>
<evidence type="ECO:0000259" key="7">
    <source>
        <dbReference type="Pfam" id="PF00361"/>
    </source>
</evidence>
<dbReference type="GO" id="GO:0050136">
    <property type="term" value="F:NADH dehydrogenase (quinone) (non-electrogenic) activity"/>
    <property type="evidence" value="ECO:0007669"/>
    <property type="project" value="UniProtKB-UniRule"/>
</dbReference>
<comment type="caution">
    <text evidence="8">The sequence shown here is derived from an EMBL/GenBank/DDBJ whole genome shotgun (WGS) entry which is preliminary data.</text>
</comment>
<feature type="transmembrane region" description="Helical" evidence="5">
    <location>
        <begin position="48"/>
        <end position="67"/>
    </location>
</feature>
<keyword evidence="5" id="KW-0520">NAD</keyword>
<accession>A0A1J7CI26</accession>
<dbReference type="OrthoDB" id="9811718at2"/>
<dbReference type="EC" id="7.1.1.-" evidence="5"/>
<evidence type="ECO:0000256" key="5">
    <source>
        <dbReference type="HAMAP-Rule" id="MF_00445"/>
    </source>
</evidence>
<evidence type="ECO:0000256" key="3">
    <source>
        <dbReference type="ARBA" id="ARBA00022989"/>
    </source>
</evidence>
<dbReference type="GO" id="GO:0012505">
    <property type="term" value="C:endomembrane system"/>
    <property type="evidence" value="ECO:0007669"/>
    <property type="project" value="UniProtKB-SubCell"/>
</dbReference>
<dbReference type="GO" id="GO:0042773">
    <property type="term" value="P:ATP synthesis coupled electron transport"/>
    <property type="evidence" value="ECO:0007669"/>
    <property type="project" value="InterPro"/>
</dbReference>
<comment type="subcellular location">
    <subcellularLocation>
        <location evidence="5">Cell membrane</location>
        <topology evidence="5">Multi-pass membrane protein</topology>
    </subcellularLocation>
    <subcellularLocation>
        <location evidence="1">Endomembrane system</location>
        <topology evidence="1">Multi-pass membrane protein</topology>
    </subcellularLocation>
    <subcellularLocation>
        <location evidence="6">Membrane</location>
        <topology evidence="6">Multi-pass membrane protein</topology>
    </subcellularLocation>
</comment>
<dbReference type="InterPro" id="IPR010096">
    <property type="entry name" value="NADH-Q_OxRdtase_suN/2"/>
</dbReference>
<keyword evidence="5" id="KW-1003">Cell membrane</keyword>
<feature type="transmembrane region" description="Helical" evidence="5">
    <location>
        <begin position="289"/>
        <end position="310"/>
    </location>
</feature>
<evidence type="ECO:0000256" key="2">
    <source>
        <dbReference type="ARBA" id="ARBA00022692"/>
    </source>
</evidence>
<feature type="transmembrane region" description="Helical" evidence="5">
    <location>
        <begin position="485"/>
        <end position="504"/>
    </location>
</feature>
<dbReference type="GO" id="GO:0005886">
    <property type="term" value="C:plasma membrane"/>
    <property type="evidence" value="ECO:0007669"/>
    <property type="project" value="UniProtKB-SubCell"/>
</dbReference>
<sequence length="518" mass="52415">MTAVPPLTQNVDWLAVAPPLVTALAALAALLAAVLLGDGPRARRAPGAIAVLGLAAALALLIPLRRGDRTAFCVAGRPADCSYAADRFALAFQLLVLGGALVAALLSLHAVRGDGASEKRLPRGEFWFLLLGSTAGAALLPAARDLATLVVALETASLPAFALVGLRRDARGGEAALKFFLSSVAATAVTLLGVSFLYGASGTLFVRALPAALEHAPAQLRTLAGLGAVLALVGFAFKTAAAPFHMWVPDTYTGAPLPVAAYLSVVGKAAGLAGLAVLTVLALPGYAHLWGPALAVLAALTMTVGNAAAVRSFGRERFAPTAGPGDRGSAVRLLAWSSVAQAGYLLVPLAAAGHNGRLGRATGSLVAFALLYAVVNLGAFAVLAVVGRDRGGLRLDDHRGLFARRPVAALALAFFLLSLAGVPPGVVGLFGKLVVLRSAVDAGLGWLAVVVALNSVAGLYYYALWTVRLFAPAPAGERAASRVPVGLAAALAVTAVLGAVLSAAPELALRLTSGTLLR</sequence>
<evidence type="ECO:0000256" key="1">
    <source>
        <dbReference type="ARBA" id="ARBA00004127"/>
    </source>
</evidence>
<keyword evidence="5" id="KW-0874">Quinone</keyword>
<feature type="transmembrane region" description="Helical" evidence="5">
    <location>
        <begin position="365"/>
        <end position="386"/>
    </location>
</feature>
<comment type="catalytic activity">
    <reaction evidence="5">
        <text>a quinone + NADH + 5 H(+)(in) = a quinol + NAD(+) + 4 H(+)(out)</text>
        <dbReference type="Rhea" id="RHEA:57888"/>
        <dbReference type="ChEBI" id="CHEBI:15378"/>
        <dbReference type="ChEBI" id="CHEBI:24646"/>
        <dbReference type="ChEBI" id="CHEBI:57540"/>
        <dbReference type="ChEBI" id="CHEBI:57945"/>
        <dbReference type="ChEBI" id="CHEBI:132124"/>
    </reaction>
</comment>
<comment type="similarity">
    <text evidence="5">Belongs to the complex I subunit 2 family.</text>
</comment>
<feature type="transmembrane region" description="Helical" evidence="5">
    <location>
        <begin position="443"/>
        <end position="464"/>
    </location>
</feature>
<dbReference type="STRING" id="1428644.BIV57_01390"/>
<evidence type="ECO:0000256" key="4">
    <source>
        <dbReference type="ARBA" id="ARBA00023136"/>
    </source>
</evidence>
<feature type="domain" description="NADH:quinone oxidoreductase/Mrp antiporter transmembrane" evidence="7">
    <location>
        <begin position="332"/>
        <end position="455"/>
    </location>
</feature>
<dbReference type="InterPro" id="IPR001750">
    <property type="entry name" value="ND/Mrp_TM"/>
</dbReference>
<comment type="function">
    <text evidence="5">NDH-1 shuttles electrons from NADH, via FMN and iron-sulfur (Fe-S) centers, to quinones in the respiratory chain. The immediate electron acceptor for the enzyme in this species is believed to be a menaquinone. Couples the redox reaction to proton translocation (for every two electrons transferred, four hydrogen ions are translocated across the cytoplasmic membrane), and thus conserves the redox energy in a proton gradient.</text>
</comment>
<dbReference type="Proteomes" id="UP000243342">
    <property type="component" value="Unassembled WGS sequence"/>
</dbReference>
<feature type="transmembrane region" description="Helical" evidence="5">
    <location>
        <begin position="259"/>
        <end position="283"/>
    </location>
</feature>
<feature type="transmembrane region" description="Helical" evidence="5">
    <location>
        <begin position="149"/>
        <end position="167"/>
    </location>
</feature>
<keyword evidence="5" id="KW-0813">Transport</keyword>
<comment type="subunit">
    <text evidence="5">NDH-1 is composed of 14 different subunits. Subunits NuoA, H, J, K, L, M, N constitute the membrane sector of the complex.</text>
</comment>
<feature type="transmembrane region" description="Helical" evidence="5">
    <location>
        <begin position="126"/>
        <end position="143"/>
    </location>
</feature>
<feature type="transmembrane region" description="Helical" evidence="5">
    <location>
        <begin position="407"/>
        <end position="431"/>
    </location>
</feature>
<feature type="transmembrane region" description="Helical" evidence="5">
    <location>
        <begin position="218"/>
        <end position="238"/>
    </location>
</feature>
<organism evidence="8 9">
    <name type="scientific">Mangrovactinospora gilvigrisea</name>
    <dbReference type="NCBI Taxonomy" id="1428644"/>
    <lineage>
        <taxon>Bacteria</taxon>
        <taxon>Bacillati</taxon>
        <taxon>Actinomycetota</taxon>
        <taxon>Actinomycetes</taxon>
        <taxon>Kitasatosporales</taxon>
        <taxon>Streptomycetaceae</taxon>
        <taxon>Mangrovactinospora</taxon>
    </lineage>
</organism>
<feature type="domain" description="NADH:quinone oxidoreductase/Mrp antiporter transmembrane" evidence="7">
    <location>
        <begin position="143"/>
        <end position="311"/>
    </location>
</feature>
<keyword evidence="4 5" id="KW-0472">Membrane</keyword>
<feature type="transmembrane region" description="Helical" evidence="5">
    <location>
        <begin position="179"/>
        <end position="198"/>
    </location>
</feature>
<dbReference type="AlphaFoldDB" id="A0A1J7CI26"/>
<feature type="transmembrane region" description="Helical" evidence="5">
    <location>
        <begin position="331"/>
        <end position="353"/>
    </location>
</feature>
<name>A0A1J7CI26_9ACTN</name>
<protein>
    <recommendedName>
        <fullName evidence="5">NADH-quinone oxidoreductase subunit N</fullName>
        <ecNumber evidence="5">7.1.1.-</ecNumber>
    </recommendedName>
    <alternativeName>
        <fullName evidence="5">NADH dehydrogenase I subunit N</fullName>
    </alternativeName>
    <alternativeName>
        <fullName evidence="5">NDH-1 subunit N</fullName>
    </alternativeName>
</protein>
<dbReference type="GO" id="GO:0048038">
    <property type="term" value="F:quinone binding"/>
    <property type="evidence" value="ECO:0007669"/>
    <property type="project" value="UniProtKB-KW"/>
</dbReference>
<keyword evidence="5" id="KW-1278">Translocase</keyword>
<gene>
    <name evidence="5" type="primary">nuoN</name>
    <name evidence="8" type="ORF">BIV57_01390</name>
</gene>
<evidence type="ECO:0000313" key="9">
    <source>
        <dbReference type="Proteomes" id="UP000243342"/>
    </source>
</evidence>
<feature type="transmembrane region" description="Helical" evidence="5">
    <location>
        <begin position="13"/>
        <end position="36"/>
    </location>
</feature>
<feature type="transmembrane region" description="Helical" evidence="5">
    <location>
        <begin position="87"/>
        <end position="106"/>
    </location>
</feature>
<keyword evidence="2 5" id="KW-0812">Transmembrane</keyword>
<keyword evidence="3 5" id="KW-1133">Transmembrane helix</keyword>
<dbReference type="Pfam" id="PF00361">
    <property type="entry name" value="Proton_antipo_M"/>
    <property type="match status" value="2"/>
</dbReference>
<dbReference type="EMBL" id="MLCF01000003">
    <property type="protein sequence ID" value="OIV39282.1"/>
    <property type="molecule type" value="Genomic_DNA"/>
</dbReference>
<dbReference type="GO" id="GO:0008137">
    <property type="term" value="F:NADH dehydrogenase (ubiquinone) activity"/>
    <property type="evidence" value="ECO:0007669"/>
    <property type="project" value="InterPro"/>
</dbReference>
<dbReference type="RefSeq" id="WP_071654748.1">
    <property type="nucleotide sequence ID" value="NZ_MLCF01000003.1"/>
</dbReference>
<reference evidence="8 9" key="1">
    <citation type="submission" date="2016-10" db="EMBL/GenBank/DDBJ databases">
        <title>Genome sequence of Streptomyces gilvigriseus MUSC 26.</title>
        <authorList>
            <person name="Lee L.-H."/>
            <person name="Ser H.-L."/>
        </authorList>
    </citation>
    <scope>NUCLEOTIDE SEQUENCE [LARGE SCALE GENOMIC DNA]</scope>
    <source>
        <strain evidence="8 9">MUSC 26</strain>
    </source>
</reference>